<proteinExistence type="predicted"/>
<sequence length="177" mass="20276">MAIVVVVGTMLGIEIAKMIKGYYDELQELEEIKERLDKQFEEECAQHKQMIKYLNVTVCNSTIDLRNKTIPTIFTVKVVIENPTNKTLILAAKLYPTSPCLTKCADILIRYKDICSKNQIEVPLELPSNTTTNLEFKVYLHNVCTIMQGGEYYMKFVLTDRRLMCGHGPSFLISLLF</sequence>
<dbReference type="AlphaFoldDB" id="A0A7V0QRL5"/>
<dbReference type="Proteomes" id="UP000885660">
    <property type="component" value="Unassembled WGS sequence"/>
</dbReference>
<protein>
    <submittedName>
        <fullName evidence="2">Uncharacterized protein</fullName>
    </submittedName>
</protein>
<evidence type="ECO:0000256" key="1">
    <source>
        <dbReference type="SAM" id="Coils"/>
    </source>
</evidence>
<evidence type="ECO:0000313" key="2">
    <source>
        <dbReference type="EMBL" id="HDN84132.1"/>
    </source>
</evidence>
<name>A0A7V0QRL5_UNCAE</name>
<organism evidence="2">
    <name type="scientific">Aerophobetes bacterium</name>
    <dbReference type="NCBI Taxonomy" id="2030807"/>
    <lineage>
        <taxon>Bacteria</taxon>
        <taxon>Candidatus Aerophobota</taxon>
    </lineage>
</organism>
<keyword evidence="1" id="KW-0175">Coiled coil</keyword>
<accession>A0A7V0QRL5</accession>
<reference evidence="2" key="1">
    <citation type="journal article" date="2020" name="mSystems">
        <title>Genome- and Community-Level Interaction Insights into Carbon Utilization and Element Cycling Functions of Hydrothermarchaeota in Hydrothermal Sediment.</title>
        <authorList>
            <person name="Zhou Z."/>
            <person name="Liu Y."/>
            <person name="Xu W."/>
            <person name="Pan J."/>
            <person name="Luo Z.H."/>
            <person name="Li M."/>
        </authorList>
    </citation>
    <scope>NUCLEOTIDE SEQUENCE [LARGE SCALE GENOMIC DNA]</scope>
    <source>
        <strain evidence="2">HyVt-219</strain>
    </source>
</reference>
<feature type="coiled-coil region" evidence="1">
    <location>
        <begin position="19"/>
        <end position="46"/>
    </location>
</feature>
<gene>
    <name evidence="2" type="ORF">ENG47_00055</name>
</gene>
<comment type="caution">
    <text evidence="2">The sequence shown here is derived from an EMBL/GenBank/DDBJ whole genome shotgun (WGS) entry which is preliminary data.</text>
</comment>
<dbReference type="EMBL" id="DRBC01000006">
    <property type="protein sequence ID" value="HDN84132.1"/>
    <property type="molecule type" value="Genomic_DNA"/>
</dbReference>